<accession>A0A7W0C0D8</accession>
<dbReference type="Proteomes" id="UP000523087">
    <property type="component" value="Unassembled WGS sequence"/>
</dbReference>
<keyword evidence="2" id="KW-1185">Reference proteome</keyword>
<dbReference type="InterPro" id="IPR011882">
    <property type="entry name" value="PaaC"/>
</dbReference>
<dbReference type="Gene3D" id="1.20.1260.10">
    <property type="match status" value="1"/>
</dbReference>
<dbReference type="GO" id="GO:0010124">
    <property type="term" value="P:phenylacetate catabolic process"/>
    <property type="evidence" value="ECO:0007669"/>
    <property type="project" value="InterPro"/>
</dbReference>
<dbReference type="AlphaFoldDB" id="A0A7W0C0D8"/>
<reference evidence="1 2" key="1">
    <citation type="submission" date="2020-07" db="EMBL/GenBank/DDBJ databases">
        <title>Genomic Encyclopedia of Type Strains, Phase IV (KMG-IV): sequencing the most valuable type-strain genomes for metagenomic binning, comparative biology and taxonomic classification.</title>
        <authorList>
            <person name="Goeker M."/>
        </authorList>
    </citation>
    <scope>NUCLEOTIDE SEQUENCE [LARGE SCALE GENOMIC DNA]</scope>
    <source>
        <strain evidence="1 2">DSM 15730</strain>
    </source>
</reference>
<evidence type="ECO:0000313" key="2">
    <source>
        <dbReference type="Proteomes" id="UP000523087"/>
    </source>
</evidence>
<dbReference type="PIRSF" id="PIRSF037834">
    <property type="entry name" value="PA_CoA_Oase3"/>
    <property type="match status" value="1"/>
</dbReference>
<dbReference type="RefSeq" id="WP_181556007.1">
    <property type="nucleotide sequence ID" value="NZ_CP064060.1"/>
</dbReference>
<comment type="caution">
    <text evidence="1">The sequence shown here is derived from an EMBL/GenBank/DDBJ whole genome shotgun (WGS) entry which is preliminary data.</text>
</comment>
<dbReference type="PANTHER" id="PTHR30458:SF0">
    <property type="entry name" value="1,2-PHENYLACETYL-COA EPOXIDASE, SUBUNIT C"/>
    <property type="match status" value="1"/>
</dbReference>
<sequence length="280" mass="32078">MEGRDSTMKIMKPEELMQHPEYKEVLIELLFQLADDDLIIAYRGSEWLGLAPHIEEDVAFSSISQDTMGHAAMYYQLLEEMGVGNADDLAHGRKASERRNAVLLEEVNGSGHYLHEPRYDWAFTVVRNYFYTQAKKVRIDSLKSCSYVPLAQVAVKINMELYYHLMHWKTWFIQLVNAPGEARERMKNAVAKVLDDFAGVLTLGSKGKKMAEFGLIEDEDLLKQRWIQAMKPIFEQTNLNLPNNFGMKRGNGRNGEHTADLDEAIATLSEVYRLDSLANW</sequence>
<name>A0A7W0C0D8_9BACL</name>
<dbReference type="InterPro" id="IPR009078">
    <property type="entry name" value="Ferritin-like_SF"/>
</dbReference>
<organism evidence="1 2">
    <name type="scientific">Thermaerobacillus caldiproteolyticus</name>
    <dbReference type="NCBI Taxonomy" id="247480"/>
    <lineage>
        <taxon>Bacteria</taxon>
        <taxon>Bacillati</taxon>
        <taxon>Bacillota</taxon>
        <taxon>Bacilli</taxon>
        <taxon>Bacillales</taxon>
        <taxon>Anoxybacillaceae</taxon>
        <taxon>Thermaerobacillus</taxon>
    </lineage>
</organism>
<dbReference type="NCBIfam" id="TIGR02158">
    <property type="entry name" value="PA_CoA_Oxy3"/>
    <property type="match status" value="1"/>
</dbReference>
<protein>
    <submittedName>
        <fullName evidence="1">Ring-1,2-phenylacetyl-CoA epoxidase subunit PaaC</fullName>
        <ecNumber evidence="1">1.14.13.149</ecNumber>
    </submittedName>
</protein>
<dbReference type="GO" id="GO:0005829">
    <property type="term" value="C:cytosol"/>
    <property type="evidence" value="ECO:0007669"/>
    <property type="project" value="TreeGrafter"/>
</dbReference>
<dbReference type="InterPro" id="IPR012347">
    <property type="entry name" value="Ferritin-like"/>
</dbReference>
<gene>
    <name evidence="1" type="ORF">HNR31_001942</name>
</gene>
<dbReference type="GO" id="GO:0097266">
    <property type="term" value="F:phenylacetyl-CoA 1,2-epoxidase activity"/>
    <property type="evidence" value="ECO:0007669"/>
    <property type="project" value="UniProtKB-EC"/>
</dbReference>
<keyword evidence="1" id="KW-0560">Oxidoreductase</keyword>
<dbReference type="InterPro" id="IPR007814">
    <property type="entry name" value="PaaA_PaaC"/>
</dbReference>
<dbReference type="PANTHER" id="PTHR30458">
    <property type="entry name" value="PHENYLACETIC ACID DEGRADATION PROTEIN PAA"/>
    <property type="match status" value="1"/>
</dbReference>
<evidence type="ECO:0000313" key="1">
    <source>
        <dbReference type="EMBL" id="MBA2875169.1"/>
    </source>
</evidence>
<dbReference type="SUPFAM" id="SSF47240">
    <property type="entry name" value="Ferritin-like"/>
    <property type="match status" value="1"/>
</dbReference>
<dbReference type="InterPro" id="IPR052703">
    <property type="entry name" value="Aromatic_CoA_ox/epox"/>
</dbReference>
<dbReference type="EC" id="1.14.13.149" evidence="1"/>
<dbReference type="EMBL" id="JACDUT010000005">
    <property type="protein sequence ID" value="MBA2875169.1"/>
    <property type="molecule type" value="Genomic_DNA"/>
</dbReference>
<dbReference type="Pfam" id="PF05138">
    <property type="entry name" value="PaaA_PaaC"/>
    <property type="match status" value="1"/>
</dbReference>
<proteinExistence type="predicted"/>